<dbReference type="InterPro" id="IPR000938">
    <property type="entry name" value="CAP-Gly_domain"/>
</dbReference>
<dbReference type="InterPro" id="IPR036859">
    <property type="entry name" value="CAP-Gly_dom_sf"/>
</dbReference>
<keyword evidence="7" id="KW-0493">Microtubule</keyword>
<evidence type="ECO:0000256" key="10">
    <source>
        <dbReference type="ARBA" id="ARBA00023054"/>
    </source>
</evidence>
<proteinExistence type="inferred from homology"/>
<dbReference type="SMART" id="SM01052">
    <property type="entry name" value="CAP_GLY"/>
    <property type="match status" value="1"/>
</dbReference>
<dbReference type="OrthoDB" id="2130750at2759"/>
<dbReference type="PANTHER" id="PTHR18916:SF6">
    <property type="entry name" value="DYNACTIN SUBUNIT 1"/>
    <property type="match status" value="1"/>
</dbReference>
<feature type="coiled-coil region" evidence="13">
    <location>
        <begin position="988"/>
        <end position="1081"/>
    </location>
</feature>
<evidence type="ECO:0000256" key="12">
    <source>
        <dbReference type="ARBA" id="ARBA00023306"/>
    </source>
</evidence>
<sequence>MPSEPTLGATVEVPIGRGTVRFIGTTSFAPGKWVGIELGEPKGKNNGSVQGVAYFNCKPNHGMFVRPSQVAVVAAEPKPAVIICKVAKASARPSLSHQRTSSTASARPGPSSSPRASSPLKQSTKASPAPSTPTSSTTPRLGSPIKRLSVATPGGLQSRKTLPRTVSHDTNPPFSPTVSSPRQTESPGPAPQSKPPRRPSSPPLPQMTSSLRSVSPPPPPSAFPREPSPLLSTEPLMPPSRPPSSQSRHIVRPLLRRSQDDQELQELRAKTRVLEAKRADDARHIRELESRLADAESFVALRPKLQAKLNQLQTDLTASRRELADSKQIADLSENRILDAQEQLEMAMLDKEMAEERAETAEAEVEELREQLAVVEVELKVVKEGEEEEESAGDDAKSSLAYIQLEKQNERLKEALFRLREISQETDLEQRRRIQEMEKDVATLDEIQSQYEETLIKLSNAEVQIEDLKMQLDDALGAEDLLVQLTERNLMLSEKIEEMRITIEDLEALKELNDELEENHMETEKTLQEEIDAKDAELREQRRKVETLEDLCVDMENTISQFRELVMSLQQELDSLRAEHQTAQQESATASQQTAAMMSLNLKLQSSASKQQAKTIEAELKGYEAREARELLSIVQPYLPQFYVESDSDATSCYLLFQRLAFKTDLINMIVGQVHGLPESLNGPVADVLVGICEMRGRIASLSNLCKRFAAVMRRCDADSFLNIGRLYPELAPMEKRIDIHIDLLRRDEFREMECVSDVVKLQAQFDHLAETYFAGFDHDLGERELGYASAFDMDLDMVAASVGLAKTSVAAIMKDTDVALDLGGYDIEDEFFAPLQKVLDQCKGTKSLSRKLIKRLEELIGDSLALKTPLIPQLQALNNKVSELVNFGISLAQEIMPHLIDARAEKEAFQLTKVLSFVKQVASSTVGKDRKDGITSWQAVGDYIAGLVNEAAVLVPSAMEPVNVTKIIGNAPWVVRVKDIKANTAVNIEAERKVAQLSDEIQGLYRSLKSKDQSIQEAGVKIELMERRMETVKKQADAIAELESELAKARKQERAYEEAMEQLQADLDALEQDNAKLKTMTVGPQREPSTTQPMEVENIAVEGSLETSYLLEQLEALRGTVRFLRIENSYLKGQDLLREIQTLPPLPEPVSREPTPPLEPSGLSDTDSESDEPSTPPTLRSLTTETKLLYRDVIRFSTTPRVVDLSELNANRAEGKAKSWMPRNKNPAHQVYERKAEAERLSRRVKGLLDRANAIAGAR</sequence>
<keyword evidence="6" id="KW-0132">Cell division</keyword>
<dbReference type="Proteomes" id="UP000305948">
    <property type="component" value="Unassembled WGS sequence"/>
</dbReference>
<keyword evidence="12" id="KW-0131">Cell cycle</keyword>
<keyword evidence="17" id="KW-1185">Reference proteome</keyword>
<comment type="similarity">
    <text evidence="4">Belongs to the dynactin 150 kDa subunit family.</text>
</comment>
<feature type="region of interest" description="Disordered" evidence="14">
    <location>
        <begin position="89"/>
        <end position="263"/>
    </location>
</feature>
<feature type="domain" description="CAP-Gly" evidence="15">
    <location>
        <begin position="24"/>
        <end position="66"/>
    </location>
</feature>
<dbReference type="PROSITE" id="PS50245">
    <property type="entry name" value="CAP_GLY_2"/>
    <property type="match status" value="1"/>
</dbReference>
<evidence type="ECO:0000256" key="5">
    <source>
        <dbReference type="ARBA" id="ARBA00022490"/>
    </source>
</evidence>
<dbReference type="GO" id="GO:0000132">
    <property type="term" value="P:establishment of mitotic spindle orientation"/>
    <property type="evidence" value="ECO:0007669"/>
    <property type="project" value="TreeGrafter"/>
</dbReference>
<keyword evidence="11" id="KW-0206">Cytoskeleton</keyword>
<feature type="compositionally biased region" description="Low complexity" evidence="14">
    <location>
        <begin position="100"/>
        <end position="139"/>
    </location>
</feature>
<evidence type="ECO:0000256" key="13">
    <source>
        <dbReference type="SAM" id="Coils"/>
    </source>
</evidence>
<name>A0A5C3NIV9_9AGAM</name>
<evidence type="ECO:0000256" key="7">
    <source>
        <dbReference type="ARBA" id="ARBA00022701"/>
    </source>
</evidence>
<evidence type="ECO:0000256" key="9">
    <source>
        <dbReference type="ARBA" id="ARBA00023017"/>
    </source>
</evidence>
<dbReference type="PANTHER" id="PTHR18916">
    <property type="entry name" value="DYNACTIN 1-RELATED MICROTUBULE-BINDING"/>
    <property type="match status" value="1"/>
</dbReference>
<evidence type="ECO:0000256" key="6">
    <source>
        <dbReference type="ARBA" id="ARBA00022618"/>
    </source>
</evidence>
<keyword evidence="9" id="KW-0243">Dynein</keyword>
<evidence type="ECO:0000256" key="2">
    <source>
        <dbReference type="ARBA" id="ARBA00004186"/>
    </source>
</evidence>
<evidence type="ECO:0000256" key="14">
    <source>
        <dbReference type="SAM" id="MobiDB-lite"/>
    </source>
</evidence>
<feature type="compositionally biased region" description="Pro residues" evidence="14">
    <location>
        <begin position="188"/>
        <end position="205"/>
    </location>
</feature>
<accession>A0A5C3NIV9</accession>
<protein>
    <recommendedName>
        <fullName evidence="15">CAP-Gly domain-containing protein</fullName>
    </recommendedName>
</protein>
<feature type="compositionally biased region" description="Pro residues" evidence="14">
    <location>
        <begin position="1145"/>
        <end position="1160"/>
    </location>
</feature>
<reference evidence="16 17" key="1">
    <citation type="journal article" date="2019" name="Nat. Ecol. Evol.">
        <title>Megaphylogeny resolves global patterns of mushroom evolution.</title>
        <authorList>
            <person name="Varga T."/>
            <person name="Krizsan K."/>
            <person name="Foldi C."/>
            <person name="Dima B."/>
            <person name="Sanchez-Garcia M."/>
            <person name="Sanchez-Ramirez S."/>
            <person name="Szollosi G.J."/>
            <person name="Szarkandi J.G."/>
            <person name="Papp V."/>
            <person name="Albert L."/>
            <person name="Andreopoulos W."/>
            <person name="Angelini C."/>
            <person name="Antonin V."/>
            <person name="Barry K.W."/>
            <person name="Bougher N.L."/>
            <person name="Buchanan P."/>
            <person name="Buyck B."/>
            <person name="Bense V."/>
            <person name="Catcheside P."/>
            <person name="Chovatia M."/>
            <person name="Cooper J."/>
            <person name="Damon W."/>
            <person name="Desjardin D."/>
            <person name="Finy P."/>
            <person name="Geml J."/>
            <person name="Haridas S."/>
            <person name="Hughes K."/>
            <person name="Justo A."/>
            <person name="Karasinski D."/>
            <person name="Kautmanova I."/>
            <person name="Kiss B."/>
            <person name="Kocsube S."/>
            <person name="Kotiranta H."/>
            <person name="LaButti K.M."/>
            <person name="Lechner B.E."/>
            <person name="Liimatainen K."/>
            <person name="Lipzen A."/>
            <person name="Lukacs Z."/>
            <person name="Mihaltcheva S."/>
            <person name="Morgado L.N."/>
            <person name="Niskanen T."/>
            <person name="Noordeloos M.E."/>
            <person name="Ohm R.A."/>
            <person name="Ortiz-Santana B."/>
            <person name="Ovrebo C."/>
            <person name="Racz N."/>
            <person name="Riley R."/>
            <person name="Savchenko A."/>
            <person name="Shiryaev A."/>
            <person name="Soop K."/>
            <person name="Spirin V."/>
            <person name="Szebenyi C."/>
            <person name="Tomsovsky M."/>
            <person name="Tulloss R.E."/>
            <person name="Uehling J."/>
            <person name="Grigoriev I.V."/>
            <person name="Vagvolgyi C."/>
            <person name="Papp T."/>
            <person name="Martin F.M."/>
            <person name="Miettinen O."/>
            <person name="Hibbett D.S."/>
            <person name="Nagy L.G."/>
        </authorList>
    </citation>
    <scope>NUCLEOTIDE SEQUENCE [LARGE SCALE GENOMIC DNA]</scope>
    <source>
        <strain evidence="16 17">OMC1185</strain>
    </source>
</reference>
<keyword evidence="8" id="KW-0498">Mitosis</keyword>
<dbReference type="SUPFAM" id="SSF74924">
    <property type="entry name" value="Cap-Gly domain"/>
    <property type="match status" value="1"/>
</dbReference>
<evidence type="ECO:0000313" key="17">
    <source>
        <dbReference type="Proteomes" id="UP000305948"/>
    </source>
</evidence>
<evidence type="ECO:0000256" key="4">
    <source>
        <dbReference type="ARBA" id="ARBA00011010"/>
    </source>
</evidence>
<dbReference type="AlphaFoldDB" id="A0A5C3NIV9"/>
<feature type="coiled-coil region" evidence="13">
    <location>
        <begin position="302"/>
        <end position="593"/>
    </location>
</feature>
<evidence type="ECO:0000259" key="15">
    <source>
        <dbReference type="PROSITE" id="PS50245"/>
    </source>
</evidence>
<dbReference type="Pfam" id="PF01302">
    <property type="entry name" value="CAP_GLY"/>
    <property type="match status" value="1"/>
</dbReference>
<dbReference type="GO" id="GO:0005874">
    <property type="term" value="C:microtubule"/>
    <property type="evidence" value="ECO:0007669"/>
    <property type="project" value="UniProtKB-KW"/>
</dbReference>
<feature type="compositionally biased region" description="Polar residues" evidence="14">
    <location>
        <begin position="168"/>
        <end position="185"/>
    </location>
</feature>
<dbReference type="GO" id="GO:0005819">
    <property type="term" value="C:spindle"/>
    <property type="evidence" value="ECO:0007669"/>
    <property type="project" value="UniProtKB-SubCell"/>
</dbReference>
<dbReference type="Gene3D" id="2.30.30.190">
    <property type="entry name" value="CAP Gly-rich-like domain"/>
    <property type="match status" value="1"/>
</dbReference>
<keyword evidence="10 13" id="KW-0175">Coiled coil</keyword>
<keyword evidence="5" id="KW-0963">Cytoplasm</keyword>
<dbReference type="STRING" id="5364.A0A5C3NIV9"/>
<dbReference type="GO" id="GO:0005816">
    <property type="term" value="C:spindle pole body"/>
    <property type="evidence" value="ECO:0007669"/>
    <property type="project" value="TreeGrafter"/>
</dbReference>
<evidence type="ECO:0000256" key="11">
    <source>
        <dbReference type="ARBA" id="ARBA00023212"/>
    </source>
</evidence>
<feature type="region of interest" description="Disordered" evidence="14">
    <location>
        <begin position="1145"/>
        <end position="1183"/>
    </location>
</feature>
<dbReference type="GO" id="GO:0005814">
    <property type="term" value="C:centriole"/>
    <property type="evidence" value="ECO:0007669"/>
    <property type="project" value="UniProtKB-SubCell"/>
</dbReference>
<gene>
    <name evidence="16" type="ORF">OE88DRAFT_1669767</name>
</gene>
<dbReference type="PROSITE" id="PS00845">
    <property type="entry name" value="CAP_GLY_1"/>
    <property type="match status" value="1"/>
</dbReference>
<dbReference type="GO" id="GO:0051286">
    <property type="term" value="C:cell tip"/>
    <property type="evidence" value="ECO:0007669"/>
    <property type="project" value="TreeGrafter"/>
</dbReference>
<evidence type="ECO:0000313" key="16">
    <source>
        <dbReference type="EMBL" id="TFK56406.1"/>
    </source>
</evidence>
<organism evidence="16 17">
    <name type="scientific">Heliocybe sulcata</name>
    <dbReference type="NCBI Taxonomy" id="5364"/>
    <lineage>
        <taxon>Eukaryota</taxon>
        <taxon>Fungi</taxon>
        <taxon>Dikarya</taxon>
        <taxon>Basidiomycota</taxon>
        <taxon>Agaricomycotina</taxon>
        <taxon>Agaricomycetes</taxon>
        <taxon>Gloeophyllales</taxon>
        <taxon>Gloeophyllaceae</taxon>
        <taxon>Heliocybe</taxon>
    </lineage>
</organism>
<comment type="subcellular location">
    <subcellularLocation>
        <location evidence="3">Cytoplasm</location>
        <location evidence="3">Cell cortex</location>
    </subcellularLocation>
    <subcellularLocation>
        <location evidence="1">Cytoplasm</location>
        <location evidence="1">Cytoskeleton</location>
        <location evidence="1">Microtubule organizing center</location>
        <location evidence="1">Centrosome</location>
        <location evidence="1">Centriole</location>
    </subcellularLocation>
    <subcellularLocation>
        <location evidence="2">Cytoplasm</location>
        <location evidence="2">Cytoskeleton</location>
        <location evidence="2">Spindle</location>
    </subcellularLocation>
</comment>
<dbReference type="GO" id="GO:0030286">
    <property type="term" value="C:dynein complex"/>
    <property type="evidence" value="ECO:0007669"/>
    <property type="project" value="UniProtKB-KW"/>
</dbReference>
<evidence type="ECO:0000256" key="1">
    <source>
        <dbReference type="ARBA" id="ARBA00004114"/>
    </source>
</evidence>
<feature type="compositionally biased region" description="Low complexity" evidence="14">
    <location>
        <begin position="223"/>
        <end position="235"/>
    </location>
</feature>
<dbReference type="Pfam" id="PF12455">
    <property type="entry name" value="Dynactin"/>
    <property type="match status" value="1"/>
</dbReference>
<dbReference type="GO" id="GO:0000743">
    <property type="term" value="P:nuclear migration involved in conjugation with cellular fusion"/>
    <property type="evidence" value="ECO:0007669"/>
    <property type="project" value="TreeGrafter"/>
</dbReference>
<dbReference type="EMBL" id="ML213503">
    <property type="protein sequence ID" value="TFK56406.1"/>
    <property type="molecule type" value="Genomic_DNA"/>
</dbReference>
<dbReference type="InterPro" id="IPR022157">
    <property type="entry name" value="Dynactin"/>
</dbReference>
<evidence type="ECO:0000256" key="8">
    <source>
        <dbReference type="ARBA" id="ARBA00022776"/>
    </source>
</evidence>
<dbReference type="GO" id="GO:0051301">
    <property type="term" value="P:cell division"/>
    <property type="evidence" value="ECO:0007669"/>
    <property type="project" value="UniProtKB-KW"/>
</dbReference>
<evidence type="ECO:0000256" key="3">
    <source>
        <dbReference type="ARBA" id="ARBA00004544"/>
    </source>
</evidence>